<keyword evidence="3" id="KW-0520">NAD</keyword>
<dbReference type="Gene3D" id="3.40.50.720">
    <property type="entry name" value="NAD(P)-binding Rossmann-like Domain"/>
    <property type="match status" value="1"/>
</dbReference>
<dbReference type="InterPro" id="IPR008927">
    <property type="entry name" value="6-PGluconate_DH-like_C_sf"/>
</dbReference>
<proteinExistence type="inferred from homology"/>
<dbReference type="InterPro" id="IPR029154">
    <property type="entry name" value="HIBADH-like_NADP-bd"/>
</dbReference>
<evidence type="ECO:0000256" key="4">
    <source>
        <dbReference type="PIRSR" id="PIRSR000103-1"/>
    </source>
</evidence>
<dbReference type="PROSITE" id="PS00895">
    <property type="entry name" value="3_HYDROXYISOBUT_DH"/>
    <property type="match status" value="1"/>
</dbReference>
<dbReference type="PANTHER" id="PTHR22981">
    <property type="entry name" value="3-HYDROXYISOBUTYRATE DEHYDROGENASE-RELATED"/>
    <property type="match status" value="1"/>
</dbReference>
<dbReference type="GO" id="GO:0016054">
    <property type="term" value="P:organic acid catabolic process"/>
    <property type="evidence" value="ECO:0007669"/>
    <property type="project" value="UniProtKB-ARBA"/>
</dbReference>
<dbReference type="GO" id="GO:0016616">
    <property type="term" value="F:oxidoreductase activity, acting on the CH-OH group of donors, NAD or NADP as acceptor"/>
    <property type="evidence" value="ECO:0007669"/>
    <property type="project" value="TreeGrafter"/>
</dbReference>
<organism evidence="7 8">
    <name type="scientific">Fictibacillus phosphorivorans</name>
    <dbReference type="NCBI Taxonomy" id="1221500"/>
    <lineage>
        <taxon>Bacteria</taxon>
        <taxon>Bacillati</taxon>
        <taxon>Bacillota</taxon>
        <taxon>Bacilli</taxon>
        <taxon>Bacillales</taxon>
        <taxon>Fictibacillaceae</taxon>
        <taxon>Fictibacillus</taxon>
    </lineage>
</organism>
<protein>
    <recommendedName>
        <fullName evidence="9">NAD(P)-dependent oxidoreductase</fullName>
    </recommendedName>
</protein>
<feature type="domain" description="6-phosphogluconate dehydrogenase NADP-binding" evidence="5">
    <location>
        <begin position="7"/>
        <end position="169"/>
    </location>
</feature>
<dbReference type="InterPro" id="IPR006115">
    <property type="entry name" value="6PGDH_NADP-bd"/>
</dbReference>
<evidence type="ECO:0000259" key="6">
    <source>
        <dbReference type="Pfam" id="PF14833"/>
    </source>
</evidence>
<reference evidence="8" key="1">
    <citation type="submission" date="2016-01" db="EMBL/GenBank/DDBJ databases">
        <title>Draft genome of Chromobacterium sp. F49.</title>
        <authorList>
            <person name="Hong K.W."/>
        </authorList>
    </citation>
    <scope>NUCLEOTIDE SEQUENCE [LARGE SCALE GENOMIC DNA]</scope>
    <source>
        <strain evidence="8">P7IIIA</strain>
    </source>
</reference>
<name>A0A165N112_9BACL</name>
<keyword evidence="8" id="KW-1185">Reference proteome</keyword>
<dbReference type="SUPFAM" id="SSF51735">
    <property type="entry name" value="NAD(P)-binding Rossmann-fold domains"/>
    <property type="match status" value="1"/>
</dbReference>
<comment type="caution">
    <text evidence="7">The sequence shown here is derived from an EMBL/GenBank/DDBJ whole genome shotgun (WGS) entry which is preliminary data.</text>
</comment>
<accession>A0A165N112</accession>
<dbReference type="InterPro" id="IPR015815">
    <property type="entry name" value="HIBADH-related"/>
</dbReference>
<evidence type="ECO:0000313" key="8">
    <source>
        <dbReference type="Proteomes" id="UP000076567"/>
    </source>
</evidence>
<dbReference type="Pfam" id="PF14833">
    <property type="entry name" value="NAD_binding_11"/>
    <property type="match status" value="1"/>
</dbReference>
<evidence type="ECO:0000256" key="3">
    <source>
        <dbReference type="ARBA" id="ARBA00023027"/>
    </source>
</evidence>
<dbReference type="OrthoDB" id="9786703at2"/>
<dbReference type="InterPro" id="IPR002204">
    <property type="entry name" value="3-OH-isobutyrate_DH-rel_CS"/>
</dbReference>
<feature type="domain" description="3-hydroxyisobutyrate dehydrogenase-like NAD-binding" evidence="6">
    <location>
        <begin position="172"/>
        <end position="292"/>
    </location>
</feature>
<evidence type="ECO:0008006" key="9">
    <source>
        <dbReference type="Google" id="ProtNLM"/>
    </source>
</evidence>
<dbReference type="EMBL" id="LRFC01000038">
    <property type="protein sequence ID" value="KZE64184.1"/>
    <property type="molecule type" value="Genomic_DNA"/>
</dbReference>
<dbReference type="RefSeq" id="WP_066245297.1">
    <property type="nucleotide sequence ID" value="NZ_LRFC01000038.1"/>
</dbReference>
<dbReference type="PIRSF" id="PIRSF000103">
    <property type="entry name" value="HIBADH"/>
    <property type="match status" value="1"/>
</dbReference>
<evidence type="ECO:0000256" key="1">
    <source>
        <dbReference type="ARBA" id="ARBA00009080"/>
    </source>
</evidence>
<feature type="active site" evidence="4">
    <location>
        <position position="178"/>
    </location>
</feature>
<dbReference type="GO" id="GO:0050661">
    <property type="term" value="F:NADP binding"/>
    <property type="evidence" value="ECO:0007669"/>
    <property type="project" value="InterPro"/>
</dbReference>
<dbReference type="PANTHER" id="PTHR22981:SF7">
    <property type="entry name" value="3-HYDROXYISOBUTYRATE DEHYDROGENASE, MITOCHONDRIAL"/>
    <property type="match status" value="1"/>
</dbReference>
<evidence type="ECO:0000313" key="7">
    <source>
        <dbReference type="EMBL" id="KZE64184.1"/>
    </source>
</evidence>
<dbReference type="Pfam" id="PF03446">
    <property type="entry name" value="NAD_binding_2"/>
    <property type="match status" value="1"/>
</dbReference>
<gene>
    <name evidence="7" type="ORF">AWM68_13855</name>
</gene>
<sequence length="321" mass="35755">MNENNENIGFIGLGKMGLPMAMNLLNSGYHVYGSDVNPASASELQKAGGKTGHFSNWVPAVQTIILMLPSSTIVNHVIEEILATYETMHSNQTERLTIIDMSSSYPHDTKTNYEKLKLRMIDFMDAPVSGGIQKARSASLTIMAGGEEEVFKKCKRLLHSLGKQVFHIGPLGSGHLLKALNNYLSATHLLSACEAVQLMERYGVQPEKGIEVFNHSTGRSGSTEYKFPSFILNERFDSGFSLELMKKDVEMAKRLFEDYGAETVLPRVVHQRFEEASLALESLADHTEIYRYVTSYLLKRGNSREENEEIVSGPNDIRSGI</sequence>
<dbReference type="InterPro" id="IPR013328">
    <property type="entry name" value="6PGD_dom2"/>
</dbReference>
<dbReference type="AlphaFoldDB" id="A0A165N112"/>
<comment type="similarity">
    <text evidence="1">Belongs to the HIBADH-related family.</text>
</comment>
<dbReference type="Proteomes" id="UP000076567">
    <property type="component" value="Unassembled WGS sequence"/>
</dbReference>
<dbReference type="SUPFAM" id="SSF48179">
    <property type="entry name" value="6-phosphogluconate dehydrogenase C-terminal domain-like"/>
    <property type="match status" value="1"/>
</dbReference>
<keyword evidence="2" id="KW-0560">Oxidoreductase</keyword>
<evidence type="ECO:0000259" key="5">
    <source>
        <dbReference type="Pfam" id="PF03446"/>
    </source>
</evidence>
<dbReference type="InterPro" id="IPR036291">
    <property type="entry name" value="NAD(P)-bd_dom_sf"/>
</dbReference>
<evidence type="ECO:0000256" key="2">
    <source>
        <dbReference type="ARBA" id="ARBA00023002"/>
    </source>
</evidence>
<dbReference type="GO" id="GO:0051287">
    <property type="term" value="F:NAD binding"/>
    <property type="evidence" value="ECO:0007669"/>
    <property type="project" value="InterPro"/>
</dbReference>
<dbReference type="Gene3D" id="1.10.1040.10">
    <property type="entry name" value="N-(1-d-carboxylethyl)-l-norvaline Dehydrogenase, domain 2"/>
    <property type="match status" value="1"/>
</dbReference>